<dbReference type="Proteomes" id="UP000663193">
    <property type="component" value="Chromosome 7"/>
</dbReference>
<proteinExistence type="predicted"/>
<dbReference type="AlphaFoldDB" id="A0A7U2I0I0"/>
<reference evidence="2" key="1">
    <citation type="journal article" date="2021" name="BMC Genomics">
        <title>Chromosome-level genome assembly and manually-curated proteome of model necrotroph Parastagonospora nodorum Sn15 reveals a genome-wide trove of candidate effector homologs, and redundancy of virulence-related functions within an accessory chromosome.</title>
        <authorList>
            <person name="Bertazzoni S."/>
            <person name="Jones D.A.B."/>
            <person name="Phan H.T."/>
            <person name="Tan K.-C."/>
            <person name="Hane J.K."/>
        </authorList>
    </citation>
    <scope>NUCLEOTIDE SEQUENCE [LARGE SCALE GENOMIC DNA]</scope>
    <source>
        <strain evidence="2">SN15 / ATCC MYA-4574 / FGSC 10173)</strain>
    </source>
</reference>
<organism evidence="1 2">
    <name type="scientific">Phaeosphaeria nodorum (strain SN15 / ATCC MYA-4574 / FGSC 10173)</name>
    <name type="common">Glume blotch fungus</name>
    <name type="synonym">Parastagonospora nodorum</name>
    <dbReference type="NCBI Taxonomy" id="321614"/>
    <lineage>
        <taxon>Eukaryota</taxon>
        <taxon>Fungi</taxon>
        <taxon>Dikarya</taxon>
        <taxon>Ascomycota</taxon>
        <taxon>Pezizomycotina</taxon>
        <taxon>Dothideomycetes</taxon>
        <taxon>Pleosporomycetidae</taxon>
        <taxon>Pleosporales</taxon>
        <taxon>Pleosporineae</taxon>
        <taxon>Phaeosphaeriaceae</taxon>
        <taxon>Parastagonospora</taxon>
    </lineage>
</organism>
<protein>
    <submittedName>
        <fullName evidence="1">Uncharacterized protein</fullName>
    </submittedName>
</protein>
<gene>
    <name evidence="1" type="ORF">JI435_410330</name>
</gene>
<dbReference type="EMBL" id="CP069029">
    <property type="protein sequence ID" value="QRC97244.1"/>
    <property type="molecule type" value="Genomic_DNA"/>
</dbReference>
<evidence type="ECO:0000313" key="2">
    <source>
        <dbReference type="Proteomes" id="UP000663193"/>
    </source>
</evidence>
<dbReference type="VEuPathDB" id="FungiDB:JI435_410330"/>
<accession>A0A7U2I0I0</accession>
<keyword evidence="2" id="KW-1185">Reference proteome</keyword>
<name>A0A7U2I0I0_PHANO</name>
<sequence>MLQVATRIQWALPQKRRLRGSWADAANAEVSASMWSRGRVQAGACACGPR</sequence>
<evidence type="ECO:0000313" key="1">
    <source>
        <dbReference type="EMBL" id="QRC97244.1"/>
    </source>
</evidence>